<organism evidence="2 3">
    <name type="scientific">Pleurodeles waltl</name>
    <name type="common">Iberian ribbed newt</name>
    <dbReference type="NCBI Taxonomy" id="8319"/>
    <lineage>
        <taxon>Eukaryota</taxon>
        <taxon>Metazoa</taxon>
        <taxon>Chordata</taxon>
        <taxon>Craniata</taxon>
        <taxon>Vertebrata</taxon>
        <taxon>Euteleostomi</taxon>
        <taxon>Amphibia</taxon>
        <taxon>Batrachia</taxon>
        <taxon>Caudata</taxon>
        <taxon>Salamandroidea</taxon>
        <taxon>Salamandridae</taxon>
        <taxon>Pleurodelinae</taxon>
        <taxon>Pleurodeles</taxon>
    </lineage>
</organism>
<keyword evidence="3" id="KW-1185">Reference proteome</keyword>
<gene>
    <name evidence="2" type="ORF">NDU88_005706</name>
</gene>
<feature type="region of interest" description="Disordered" evidence="1">
    <location>
        <begin position="1"/>
        <end position="214"/>
    </location>
</feature>
<dbReference type="Proteomes" id="UP001066276">
    <property type="component" value="Chromosome 1_2"/>
</dbReference>
<dbReference type="EMBL" id="JANPWB010000002">
    <property type="protein sequence ID" value="KAJ1210340.1"/>
    <property type="molecule type" value="Genomic_DNA"/>
</dbReference>
<name>A0AAV7WBS5_PLEWA</name>
<accession>A0AAV7WBS5</accession>
<evidence type="ECO:0000313" key="2">
    <source>
        <dbReference type="EMBL" id="KAJ1210340.1"/>
    </source>
</evidence>
<evidence type="ECO:0000256" key="1">
    <source>
        <dbReference type="SAM" id="MobiDB-lite"/>
    </source>
</evidence>
<dbReference type="AlphaFoldDB" id="A0AAV7WBS5"/>
<reference evidence="2" key="1">
    <citation type="journal article" date="2022" name="bioRxiv">
        <title>Sequencing and chromosome-scale assembly of the giantPleurodeles waltlgenome.</title>
        <authorList>
            <person name="Brown T."/>
            <person name="Elewa A."/>
            <person name="Iarovenko S."/>
            <person name="Subramanian E."/>
            <person name="Araus A.J."/>
            <person name="Petzold A."/>
            <person name="Susuki M."/>
            <person name="Suzuki K.-i.T."/>
            <person name="Hayashi T."/>
            <person name="Toyoda A."/>
            <person name="Oliveira C."/>
            <person name="Osipova E."/>
            <person name="Leigh N.D."/>
            <person name="Simon A."/>
            <person name="Yun M.H."/>
        </authorList>
    </citation>
    <scope>NUCLEOTIDE SEQUENCE</scope>
    <source>
        <strain evidence="2">20211129_DDA</strain>
        <tissue evidence="2">Liver</tissue>
    </source>
</reference>
<comment type="caution">
    <text evidence="2">The sequence shown here is derived from an EMBL/GenBank/DDBJ whole genome shotgun (WGS) entry which is preliminary data.</text>
</comment>
<evidence type="ECO:0000313" key="3">
    <source>
        <dbReference type="Proteomes" id="UP001066276"/>
    </source>
</evidence>
<proteinExistence type="predicted"/>
<protein>
    <submittedName>
        <fullName evidence="2">Uncharacterized protein</fullName>
    </submittedName>
</protein>
<feature type="compositionally biased region" description="Polar residues" evidence="1">
    <location>
        <begin position="109"/>
        <end position="125"/>
    </location>
</feature>
<sequence>MSRVPCHLMAQRAKPRTGAPNPGPAGAPEPKLTGESSLGPRDSQAWAPEVKTGWRKGVPVPGTSGGPAGAPEPKLAVEASPGPVDSQAWAPQCTEGWRKGEPVLGPSRDSMNTATQGRSPWSPSQVPCHMAGWRTTPRMGVTKPGPARDRAPELDPEGEAFPGPEVSQASTAQGLEERPIRLQAGRTTGGPQSGSAQAVAVPSPRKTGPQGDPE</sequence>